<dbReference type="InterPro" id="IPR000477">
    <property type="entry name" value="RT_dom"/>
</dbReference>
<dbReference type="InterPro" id="IPR021109">
    <property type="entry name" value="Peptidase_aspartic_dom_sf"/>
</dbReference>
<dbReference type="PROSITE" id="PS50879">
    <property type="entry name" value="RNASE_H_1"/>
    <property type="match status" value="1"/>
</dbReference>
<feature type="compositionally biased region" description="Basic and acidic residues" evidence="2">
    <location>
        <begin position="294"/>
        <end position="335"/>
    </location>
</feature>
<proteinExistence type="predicted"/>
<evidence type="ECO:0000256" key="1">
    <source>
        <dbReference type="ARBA" id="ARBA00023172"/>
    </source>
</evidence>
<dbReference type="SUPFAM" id="SSF56672">
    <property type="entry name" value="DNA/RNA polymerases"/>
    <property type="match status" value="1"/>
</dbReference>
<sequence length="1455" mass="165424">MHLRSRNLPKPSASSPLDNRAPPMANASQVPDLEGLHHEIHGMAEQMRVMNENNARLIQLLAAANPKPQQHHPSLMSSDLATLIVRGIVLTTLVPNEQGIGTEHQVRPYVKGVPLRNLVKRDAELDAINTGTNAPITVDALVRQTDPPFTERVLKTRISSKFKLPTQLGIYEGKTDPMDHLDSYKSLMSLQGCSDEVMCKAFSATLKGPARSWFRKLSPGTVDSFGELSRLFVANFMSCRNRQKNASHLFTVHQKETESLKDFVKRFNQAVLDVEDPSDKVIIMAMMEGLRPEELTEAKRRRRGKEDHKRKEPDTRRADYREEMRYKRPDRDSKRSNNRHPRTPPSRPEFILPPLNTPVAQRPTTYYLQQRRFERLASTHDDALVVSAVIANFNVQRILIDSGSSADILFISAFEKMKIGLDKLHPFHTALIGFGGNTTHPLGWINLPITLGTEPQQTTVWQDFIVVDCPSPYNSILGRPTLGRIKAITSTYHLKMKFPTLTGIGETAGDDMEMLRDEIEQLILEDPRETENTKPLEEVVPISIHPNYPERQVMIGTELTNELRIALTDFLKNNSDVFTWSQGDVPDINLEVAMHKLFTKPDYSLVRQKRRKFAPERLKVIEDEISKLIKANVVREAHYPDWLANVVVAPKKGGNGGFDATSKHELLSFMDAFSGYHQIKIYPPDVEKTSFITERGLYCYKVMPFGLKNAGATYQRLVNKMFNAQIGKTMEVYIDDMLVKSLHAQNHIAHLEEAFDILRRHRMMLNPSKCIFGVSSGKFLGFLVTKRGIEVNPDQIQALITMRSPRNIREVQQLTGRVAALNRFVSKSVDKCLPFFKILRKSQTFQWSEESEKAFQQLKEYLGSPPLLSVPTANEDLYVYLSASPTAISAVLVREEDKIQKPIYYVSKTLIGAEARYPRIEKIAYALMIAARKLRHYFQAHSIIVLTDQPLKQILQRPDTSGRLLKWSIELSEFHIEYKPRTAIKAQALSDFIVESTHEDTPQPETNPLEAGIPKEPTSEQNLAHWILYVDGSSNQHGCGAGLVLRAPSDEQMEYAIRMGFQATNNEAEYEALLAGLRVATELGEQSLEVFSDSQLMVNQVQRDYLAKDSRMIAYLGEVKILSAKIKEFKINQIPREDNKKADALANLASTFEFISDRESCQRISSKLAASNTDPRDFVFSRAGCTKGLFQDHSCDVSDQKKLNMFYEKYTKAYAKITPEPDRWRRKLFAKDIFGRPWNEMRLRIFGVPKVIISDNARQFDNDRFRLFCSDLAISHHFSSPGHPQANGQVEVTNRTILRNLKARLERSKREWAEDLPSILLAYHTTSRIPTGETPYSMVFGTESVIPVEIGVPSFRTLSFNGKGNEGELRLNLDLLDEKRERAELRQAAYKSRIAKYYNERVKHRSFLPSDLVLRRVTLSTRDPSAGKLGPIWEGPYKVIKVSRPGTCWLEDLNG</sequence>
<dbReference type="Gene3D" id="3.30.420.10">
    <property type="entry name" value="Ribonuclease H-like superfamily/Ribonuclease H"/>
    <property type="match status" value="2"/>
</dbReference>
<evidence type="ECO:0000313" key="5">
    <source>
        <dbReference type="EMBL" id="GFS36973.1"/>
    </source>
</evidence>
<dbReference type="Pfam" id="PF17919">
    <property type="entry name" value="RT_RNaseH_2"/>
    <property type="match status" value="1"/>
</dbReference>
<dbReference type="GO" id="GO:0004523">
    <property type="term" value="F:RNA-DNA hybrid ribonuclease activity"/>
    <property type="evidence" value="ECO:0007669"/>
    <property type="project" value="InterPro"/>
</dbReference>
<dbReference type="PANTHER" id="PTHR48475">
    <property type="entry name" value="RIBONUCLEASE H"/>
    <property type="match status" value="1"/>
</dbReference>
<dbReference type="Pfam" id="PF03732">
    <property type="entry name" value="Retrotrans_gag"/>
    <property type="match status" value="1"/>
</dbReference>
<dbReference type="Proteomes" id="UP000585474">
    <property type="component" value="Unassembled WGS sequence"/>
</dbReference>
<accession>A0A7J0DM35</accession>
<dbReference type="Pfam" id="PF13456">
    <property type="entry name" value="RVT_3"/>
    <property type="match status" value="1"/>
</dbReference>
<dbReference type="CDD" id="cd09274">
    <property type="entry name" value="RNase_HI_RT_Ty3"/>
    <property type="match status" value="1"/>
</dbReference>
<dbReference type="PROSITE" id="PS50994">
    <property type="entry name" value="INTEGRASE"/>
    <property type="match status" value="1"/>
</dbReference>
<dbReference type="GO" id="GO:0015074">
    <property type="term" value="P:DNA integration"/>
    <property type="evidence" value="ECO:0007669"/>
    <property type="project" value="InterPro"/>
</dbReference>
<dbReference type="InterPro" id="IPR002156">
    <property type="entry name" value="RNaseH_domain"/>
</dbReference>
<dbReference type="CDD" id="cd09279">
    <property type="entry name" value="RNase_HI_like"/>
    <property type="match status" value="1"/>
</dbReference>
<name>A0A7J0DM35_9ERIC</name>
<dbReference type="Gene3D" id="3.30.70.270">
    <property type="match status" value="2"/>
</dbReference>
<reference evidence="6" key="1">
    <citation type="submission" date="2019-07" db="EMBL/GenBank/DDBJ databases">
        <title>De Novo Assembly of kiwifruit Actinidia rufa.</title>
        <authorList>
            <person name="Sugita-Konishi S."/>
            <person name="Sato K."/>
            <person name="Mori E."/>
            <person name="Abe Y."/>
            <person name="Kisaki G."/>
            <person name="Hamano K."/>
            <person name="Suezawa K."/>
            <person name="Otani M."/>
            <person name="Fukuda T."/>
            <person name="Manabe T."/>
            <person name="Gomi K."/>
            <person name="Tabuchi M."/>
            <person name="Akimitsu K."/>
            <person name="Kataoka I."/>
        </authorList>
    </citation>
    <scope>NUCLEOTIDE SEQUENCE [LARGE SCALE GENOMIC DNA]</scope>
    <source>
        <strain evidence="6">cv. Fuchu</strain>
    </source>
</reference>
<dbReference type="Gene3D" id="3.10.20.370">
    <property type="match status" value="1"/>
</dbReference>
<evidence type="ECO:0000256" key="2">
    <source>
        <dbReference type="SAM" id="MobiDB-lite"/>
    </source>
</evidence>
<evidence type="ECO:0000259" key="3">
    <source>
        <dbReference type="PROSITE" id="PS50879"/>
    </source>
</evidence>
<evidence type="ECO:0000313" key="6">
    <source>
        <dbReference type="Proteomes" id="UP000585474"/>
    </source>
</evidence>
<organism evidence="5 6">
    <name type="scientific">Actinidia rufa</name>
    <dbReference type="NCBI Taxonomy" id="165716"/>
    <lineage>
        <taxon>Eukaryota</taxon>
        <taxon>Viridiplantae</taxon>
        <taxon>Streptophyta</taxon>
        <taxon>Embryophyta</taxon>
        <taxon>Tracheophyta</taxon>
        <taxon>Spermatophyta</taxon>
        <taxon>Magnoliopsida</taxon>
        <taxon>eudicotyledons</taxon>
        <taxon>Gunneridae</taxon>
        <taxon>Pentapetalae</taxon>
        <taxon>asterids</taxon>
        <taxon>Ericales</taxon>
        <taxon>Actinidiaceae</taxon>
        <taxon>Actinidia</taxon>
    </lineage>
</organism>
<dbReference type="PANTHER" id="PTHR48475:SF2">
    <property type="entry name" value="RIBONUCLEASE H"/>
    <property type="match status" value="1"/>
</dbReference>
<dbReference type="InterPro" id="IPR005162">
    <property type="entry name" value="Retrotrans_gag_dom"/>
</dbReference>
<dbReference type="GO" id="GO:0003676">
    <property type="term" value="F:nucleic acid binding"/>
    <property type="evidence" value="ECO:0007669"/>
    <property type="project" value="InterPro"/>
</dbReference>
<feature type="domain" description="Integrase catalytic" evidence="4">
    <location>
        <begin position="1240"/>
        <end position="1343"/>
    </location>
</feature>
<feature type="region of interest" description="Disordered" evidence="2">
    <location>
        <begin position="1"/>
        <end position="28"/>
    </location>
</feature>
<dbReference type="GO" id="GO:0006310">
    <property type="term" value="P:DNA recombination"/>
    <property type="evidence" value="ECO:0007669"/>
    <property type="project" value="UniProtKB-KW"/>
</dbReference>
<dbReference type="EMBL" id="BJWL01000267">
    <property type="protein sequence ID" value="GFS36973.1"/>
    <property type="molecule type" value="Genomic_DNA"/>
</dbReference>
<keyword evidence="6" id="KW-1185">Reference proteome</keyword>
<feature type="domain" description="RNase H type-1" evidence="3">
    <location>
        <begin position="1022"/>
        <end position="1151"/>
    </location>
</feature>
<dbReference type="CDD" id="cd00303">
    <property type="entry name" value="retropepsin_like"/>
    <property type="match status" value="1"/>
</dbReference>
<comment type="caution">
    <text evidence="5">The sequence shown here is derived from an EMBL/GenBank/DDBJ whole genome shotgun (WGS) entry which is preliminary data.</text>
</comment>
<gene>
    <name evidence="5" type="ORF">Acr_00g0049030</name>
</gene>
<dbReference type="Gene3D" id="2.40.70.10">
    <property type="entry name" value="Acid Proteases"/>
    <property type="match status" value="1"/>
</dbReference>
<dbReference type="CDD" id="cd01647">
    <property type="entry name" value="RT_LTR"/>
    <property type="match status" value="1"/>
</dbReference>
<dbReference type="SUPFAM" id="SSF53098">
    <property type="entry name" value="Ribonuclease H-like"/>
    <property type="match status" value="2"/>
</dbReference>
<feature type="region of interest" description="Disordered" evidence="2">
    <location>
        <begin position="294"/>
        <end position="358"/>
    </location>
</feature>
<dbReference type="OrthoDB" id="101614at2759"/>
<dbReference type="InterPro" id="IPR012337">
    <property type="entry name" value="RNaseH-like_sf"/>
</dbReference>
<dbReference type="InterPro" id="IPR043128">
    <property type="entry name" value="Rev_trsase/Diguanyl_cyclase"/>
</dbReference>
<protein>
    <submittedName>
        <fullName evidence="5">Uncharacterized protein</fullName>
    </submittedName>
</protein>
<evidence type="ECO:0000259" key="4">
    <source>
        <dbReference type="PROSITE" id="PS50994"/>
    </source>
</evidence>
<keyword evidence="1" id="KW-0233">DNA recombination</keyword>
<dbReference type="InterPro" id="IPR043502">
    <property type="entry name" value="DNA/RNA_pol_sf"/>
</dbReference>
<dbReference type="InterPro" id="IPR041577">
    <property type="entry name" value="RT_RNaseH_2"/>
</dbReference>
<dbReference type="Pfam" id="PF00078">
    <property type="entry name" value="RVT_1"/>
    <property type="match status" value="1"/>
</dbReference>
<dbReference type="InterPro" id="IPR036397">
    <property type="entry name" value="RNaseH_sf"/>
</dbReference>
<dbReference type="InterPro" id="IPR001584">
    <property type="entry name" value="Integrase_cat-core"/>
</dbReference>